<dbReference type="Pfam" id="PF05380">
    <property type="entry name" value="Peptidase_A17"/>
    <property type="match status" value="1"/>
</dbReference>
<name>A0A8J6HQR8_TENMO</name>
<evidence type="ECO:0000313" key="4">
    <source>
        <dbReference type="Proteomes" id="UP000719412"/>
    </source>
</evidence>
<feature type="region of interest" description="Disordered" evidence="1">
    <location>
        <begin position="1318"/>
        <end position="1356"/>
    </location>
</feature>
<dbReference type="GO" id="GO:0003676">
    <property type="term" value="F:nucleic acid binding"/>
    <property type="evidence" value="ECO:0007669"/>
    <property type="project" value="InterPro"/>
</dbReference>
<feature type="compositionally biased region" description="Basic residues" evidence="1">
    <location>
        <begin position="1319"/>
        <end position="1334"/>
    </location>
</feature>
<dbReference type="Pfam" id="PF00078">
    <property type="entry name" value="RVT_1"/>
    <property type="match status" value="1"/>
</dbReference>
<dbReference type="Gene3D" id="1.10.340.70">
    <property type="match status" value="1"/>
</dbReference>
<keyword evidence="4" id="KW-1185">Reference proteome</keyword>
<evidence type="ECO:0000259" key="2">
    <source>
        <dbReference type="PROSITE" id="PS50994"/>
    </source>
</evidence>
<dbReference type="GO" id="GO:0071897">
    <property type="term" value="P:DNA biosynthetic process"/>
    <property type="evidence" value="ECO:0007669"/>
    <property type="project" value="UniProtKB-ARBA"/>
</dbReference>
<dbReference type="InterPro" id="IPR001584">
    <property type="entry name" value="Integrase_cat-core"/>
</dbReference>
<dbReference type="GO" id="GO:0042575">
    <property type="term" value="C:DNA polymerase complex"/>
    <property type="evidence" value="ECO:0007669"/>
    <property type="project" value="UniProtKB-ARBA"/>
</dbReference>
<accession>A0A8J6HQR8</accession>
<dbReference type="InterPro" id="IPR036397">
    <property type="entry name" value="RNaseH_sf"/>
</dbReference>
<dbReference type="InterPro" id="IPR000477">
    <property type="entry name" value="RT_dom"/>
</dbReference>
<proteinExistence type="predicted"/>
<protein>
    <recommendedName>
        <fullName evidence="2">Integrase catalytic domain-containing protein</fullName>
    </recommendedName>
</protein>
<dbReference type="PANTHER" id="PTHR47331:SF1">
    <property type="entry name" value="GAG-LIKE PROTEIN"/>
    <property type="match status" value="1"/>
</dbReference>
<gene>
    <name evidence="3" type="ORF">GEV33_003687</name>
</gene>
<evidence type="ECO:0000313" key="3">
    <source>
        <dbReference type="EMBL" id="KAH0819104.1"/>
    </source>
</evidence>
<dbReference type="InterPro" id="IPR043502">
    <property type="entry name" value="DNA/RNA_pol_sf"/>
</dbReference>
<dbReference type="InterPro" id="IPR043128">
    <property type="entry name" value="Rev_trsase/Diguanyl_cyclase"/>
</dbReference>
<dbReference type="InterPro" id="IPR040676">
    <property type="entry name" value="DUF5641"/>
</dbReference>
<dbReference type="Pfam" id="PF17921">
    <property type="entry name" value="Integrase_H2C2"/>
    <property type="match status" value="1"/>
</dbReference>
<dbReference type="SUPFAM" id="SSF53098">
    <property type="entry name" value="Ribonuclease H-like"/>
    <property type="match status" value="1"/>
</dbReference>
<evidence type="ECO:0000256" key="1">
    <source>
        <dbReference type="SAM" id="MobiDB-lite"/>
    </source>
</evidence>
<dbReference type="Pfam" id="PF18701">
    <property type="entry name" value="DUF5641"/>
    <property type="match status" value="1"/>
</dbReference>
<dbReference type="EMBL" id="JABDTM020015541">
    <property type="protein sequence ID" value="KAH0819104.1"/>
    <property type="molecule type" value="Genomic_DNA"/>
</dbReference>
<dbReference type="PROSITE" id="PS50994">
    <property type="entry name" value="INTEGRASE"/>
    <property type="match status" value="1"/>
</dbReference>
<dbReference type="Proteomes" id="UP000719412">
    <property type="component" value="Unassembled WGS sequence"/>
</dbReference>
<dbReference type="CDD" id="cd01644">
    <property type="entry name" value="RT_pepA17"/>
    <property type="match status" value="1"/>
</dbReference>
<feature type="compositionally biased region" description="Basic and acidic residues" evidence="1">
    <location>
        <begin position="1335"/>
        <end position="1356"/>
    </location>
</feature>
<dbReference type="Gene3D" id="3.30.420.10">
    <property type="entry name" value="Ribonuclease H-like superfamily/Ribonuclease H"/>
    <property type="match status" value="1"/>
</dbReference>
<dbReference type="SUPFAM" id="SSF56672">
    <property type="entry name" value="DNA/RNA polymerases"/>
    <property type="match status" value="1"/>
</dbReference>
<dbReference type="GO" id="GO:0015074">
    <property type="term" value="P:DNA integration"/>
    <property type="evidence" value="ECO:0007669"/>
    <property type="project" value="InterPro"/>
</dbReference>
<dbReference type="InterPro" id="IPR012337">
    <property type="entry name" value="RNaseH-like_sf"/>
</dbReference>
<feature type="domain" description="Integrase catalytic" evidence="2">
    <location>
        <begin position="787"/>
        <end position="978"/>
    </location>
</feature>
<dbReference type="PANTHER" id="PTHR47331">
    <property type="entry name" value="PHD-TYPE DOMAIN-CONTAINING PROTEIN"/>
    <property type="match status" value="1"/>
</dbReference>
<dbReference type="InterPro" id="IPR041588">
    <property type="entry name" value="Integrase_H2C2"/>
</dbReference>
<comment type="caution">
    <text evidence="3">The sequence shown here is derived from an EMBL/GenBank/DDBJ whole genome shotgun (WGS) entry which is preliminary data.</text>
</comment>
<reference evidence="3" key="1">
    <citation type="journal article" date="2020" name="J Insects Food Feed">
        <title>The yellow mealworm (Tenebrio molitor) genome: a resource for the emerging insects as food and feed industry.</title>
        <authorList>
            <person name="Eriksson T."/>
            <person name="Andere A."/>
            <person name="Kelstrup H."/>
            <person name="Emery V."/>
            <person name="Picard C."/>
        </authorList>
    </citation>
    <scope>NUCLEOTIDE SEQUENCE</scope>
    <source>
        <strain evidence="3">Stoneville</strain>
        <tissue evidence="3">Whole head</tissue>
    </source>
</reference>
<reference evidence="3" key="2">
    <citation type="submission" date="2021-08" db="EMBL/GenBank/DDBJ databases">
        <authorList>
            <person name="Eriksson T."/>
        </authorList>
    </citation>
    <scope>NUCLEOTIDE SEQUENCE</scope>
    <source>
        <strain evidence="3">Stoneville</strain>
        <tissue evidence="3">Whole head</tissue>
    </source>
</reference>
<dbReference type="Gene3D" id="3.10.10.10">
    <property type="entry name" value="HIV Type 1 Reverse Transcriptase, subunit A, domain 1"/>
    <property type="match status" value="1"/>
</dbReference>
<sequence>MLLGAEGHYICRRHTRSAEDRFAEDHFTITHKRDADGRFIVKLPFKASPANIGETREIAMKRYFTLERKIHGNSVFAERYKEFMKEYEDLSHMVPVTEVQAELGSVYLPHHGVIKESSTTTKLRVVFDASLKSSNGASLNDVLAVGPRLQDDLASIIVRFRFHQFVITADISKMYRQILIAPEDRKYQRIVWRDNLNNPITTFELNTVTYGTACAPFIAVRCVQQLAAENKEKYPDAYPVIMHDFYMDDMLTGADTAEDVVKIRQQVTSVLADGQFELRKWAANSETMIPVESSVEIADSQNGLINFDKSGEAKTLGIYWNCKSDLLKYEVTQTRSTSETLTKRKILSVVANIFDPLNLLGPVTIKAKIQKLWEFKLGWDEKLPIELERAWTQLFDEFRILNEIKIPRKVINSYPYRKLELHGFCDASQQAYGACIYIRTVDRNDKPSCNLLCAKSRVAPLKTISIPRLELCAGFLLAKLIKSVVDSLRMSVHQIMYWTDSTIVLAWLASSPSTLNTFVANRVSEIQTLTEIGNWHHVRSEDNPADVISRGMLPSELINCQLWYHGPNWLTKPTSQWPNETPRVEKIPETRKLTLITVNQLETNLLHKFSSFPKLRRVVATCLRFLHNCKNNPNKRTGEFSSSELIDATTIIIKLLQRVKFAEELVSMETKSAINKTSKLKALNPFRDNAGLIRVGGRLNNADISYDQKHPILLPKHQVTQLIIKEEHESHLHAGPTATLAAIRLKFWPLAGRNQVRQVIRKCLTCTRLKALPVNPIMGDLPASRTVVARPFVNTGIDYAGPLIIKDGKTRNKRTVKVYVALFICFSTKAIHLELVGDLSTESFLGALKRFVARRGLVENIYSDNGTNFVGAQNELKILFKTSEFNNQVLAYLGTKKIHWHLIPPRAPHFGGIWEAGVKSAKFHLRTVLGNAHLTYEEMYTLLTGIEACLNSRPLCPLTDDPNDVDVLTPGHFLIGAPLTAIPAKDFTEVPTNRLSRWRHVEKLRQHFWQRWSREYLSQLQARSRWQHQETTLVQPGTLVLLRDSTPPLHWKMGRVEEIHPGKDGVIRVVSVRVENKVIKRAVRTLSVLPMILNLAIQWAPGCCGFTADGPQRGGEATPTQGLDATYPNIINSKNRAGKIGGPVGDRRAGGRCRKSRAANHAMALIVRRCQPSGPSKSPKIYRAATITVLPWSRNPSSSSEIEITVPYREGEPESPPSIYREATPFSGKVITESIEFRNTNVHSLGVVRRGDRSFGTSFFRVVESHIVLQGDSSPYRSLGWSTPDQPLFSRVSRTTYRRLDIVLRMILRQNHRFESGRQPHRLLSRRQTSHRSSRRDAEKEQYRTASRKDAIEDTPHYRHKISRTILLRNHKNLRLKFPASHHLEPAHT</sequence>
<dbReference type="Gene3D" id="3.30.70.270">
    <property type="match status" value="1"/>
</dbReference>
<dbReference type="InterPro" id="IPR008042">
    <property type="entry name" value="Retrotrans_Pao"/>
</dbReference>
<organism evidence="3 4">
    <name type="scientific">Tenebrio molitor</name>
    <name type="common">Yellow mealworm beetle</name>
    <dbReference type="NCBI Taxonomy" id="7067"/>
    <lineage>
        <taxon>Eukaryota</taxon>
        <taxon>Metazoa</taxon>
        <taxon>Ecdysozoa</taxon>
        <taxon>Arthropoda</taxon>
        <taxon>Hexapoda</taxon>
        <taxon>Insecta</taxon>
        <taxon>Pterygota</taxon>
        <taxon>Neoptera</taxon>
        <taxon>Endopterygota</taxon>
        <taxon>Coleoptera</taxon>
        <taxon>Polyphaga</taxon>
        <taxon>Cucujiformia</taxon>
        <taxon>Tenebrionidae</taxon>
        <taxon>Tenebrio</taxon>
    </lineage>
</organism>